<dbReference type="GO" id="GO:0016740">
    <property type="term" value="F:transferase activity"/>
    <property type="evidence" value="ECO:0007669"/>
    <property type="project" value="UniProtKB-KW"/>
</dbReference>
<feature type="transmembrane region" description="Helical" evidence="1">
    <location>
        <begin position="272"/>
        <end position="292"/>
    </location>
</feature>
<keyword evidence="1" id="KW-0472">Membrane</keyword>
<evidence type="ECO:0000256" key="1">
    <source>
        <dbReference type="SAM" id="Phobius"/>
    </source>
</evidence>
<proteinExistence type="predicted"/>
<keyword evidence="3" id="KW-1185">Reference proteome</keyword>
<sequence>MIAALVLLLGVTVLTAHTVVNAGRWLRRPTDRPVEISETVAVLLPLRDEADRVTPCLRALLAQRGVPRLRVVVLDDGSVDGTAEVVRAVVADDPRVTLITGVNPPPGWLGKPHACWQLATWVGDPADALVFVDADVVLEPYAVAAAVTELRAAGATLLSPYPRIVVRTVADRLVQPLLQWLWLTFLPLRAMERSPRPSLAAAGGQFLVVDRAGYLRAGGHAAVADKVLEDIELGRAVKRAGGRIALADGSRLASCRMYEDWPQLRDGYTKSLWASFGHPSAAAVVLTVLLALYTAPPLVAVAALLAGAPTVAGVAVGAYLAGVAGRMVSARATGGRAWPDALGHPVSVAVLGWLTLRSYHLRKRRRLSWRGRPVG</sequence>
<protein>
    <submittedName>
        <fullName evidence="2">Glycosyl transferase</fullName>
    </submittedName>
</protein>
<gene>
    <name evidence="2" type="ORF">Vse01_08960</name>
</gene>
<feature type="transmembrane region" description="Helical" evidence="1">
    <location>
        <begin position="299"/>
        <end position="321"/>
    </location>
</feature>
<dbReference type="OrthoDB" id="9806525at2"/>
<evidence type="ECO:0000313" key="2">
    <source>
        <dbReference type="EMBL" id="GIJ31748.1"/>
    </source>
</evidence>
<comment type="caution">
    <text evidence="2">The sequence shown here is derived from an EMBL/GenBank/DDBJ whole genome shotgun (WGS) entry which is preliminary data.</text>
</comment>
<dbReference type="PANTHER" id="PTHR43646:SF3">
    <property type="entry name" value="SLR1566 PROTEIN"/>
    <property type="match status" value="1"/>
</dbReference>
<dbReference type="RefSeq" id="WP_093401177.1">
    <property type="nucleotide sequence ID" value="NZ_BOPD01000007.1"/>
</dbReference>
<accession>A0A9W5UP94</accession>
<dbReference type="SUPFAM" id="SSF53448">
    <property type="entry name" value="Nucleotide-diphospho-sugar transferases"/>
    <property type="match status" value="1"/>
</dbReference>
<keyword evidence="1" id="KW-1133">Transmembrane helix</keyword>
<organism evidence="2 3">
    <name type="scientific">Micromonospora sediminimaris</name>
    <dbReference type="NCBI Taxonomy" id="547162"/>
    <lineage>
        <taxon>Bacteria</taxon>
        <taxon>Bacillati</taxon>
        <taxon>Actinomycetota</taxon>
        <taxon>Actinomycetes</taxon>
        <taxon>Micromonosporales</taxon>
        <taxon>Micromonosporaceae</taxon>
        <taxon>Micromonospora</taxon>
    </lineage>
</organism>
<dbReference type="AlphaFoldDB" id="A0A9W5UP94"/>
<dbReference type="Proteomes" id="UP000607311">
    <property type="component" value="Unassembled WGS sequence"/>
</dbReference>
<keyword evidence="1" id="KW-0812">Transmembrane</keyword>
<dbReference type="Gene3D" id="3.90.550.10">
    <property type="entry name" value="Spore Coat Polysaccharide Biosynthesis Protein SpsA, Chain A"/>
    <property type="match status" value="1"/>
</dbReference>
<dbReference type="Pfam" id="PF13641">
    <property type="entry name" value="Glyco_tranf_2_3"/>
    <property type="match status" value="1"/>
</dbReference>
<name>A0A9W5UP94_9ACTN</name>
<dbReference type="CDD" id="cd00761">
    <property type="entry name" value="Glyco_tranf_GTA_type"/>
    <property type="match status" value="1"/>
</dbReference>
<reference evidence="2" key="1">
    <citation type="submission" date="2021-01" db="EMBL/GenBank/DDBJ databases">
        <title>Whole genome shotgun sequence of Verrucosispora sediminis NBRC 107745.</title>
        <authorList>
            <person name="Komaki H."/>
            <person name="Tamura T."/>
        </authorList>
    </citation>
    <scope>NUCLEOTIDE SEQUENCE</scope>
    <source>
        <strain evidence="2">NBRC 107745</strain>
    </source>
</reference>
<evidence type="ECO:0000313" key="3">
    <source>
        <dbReference type="Proteomes" id="UP000607311"/>
    </source>
</evidence>
<dbReference type="EMBL" id="BOPD01000007">
    <property type="protein sequence ID" value="GIJ31748.1"/>
    <property type="molecule type" value="Genomic_DNA"/>
</dbReference>
<dbReference type="PANTHER" id="PTHR43646">
    <property type="entry name" value="GLYCOSYLTRANSFERASE"/>
    <property type="match status" value="1"/>
</dbReference>
<dbReference type="InterPro" id="IPR029044">
    <property type="entry name" value="Nucleotide-diphossugar_trans"/>
</dbReference>
<keyword evidence="2" id="KW-0808">Transferase</keyword>